<dbReference type="GO" id="GO:0005829">
    <property type="term" value="C:cytosol"/>
    <property type="evidence" value="ECO:0007669"/>
    <property type="project" value="TreeGrafter"/>
</dbReference>
<dbReference type="PANTHER" id="PTHR47806">
    <property type="entry name" value="50S RIBOSOMAL PROTEIN L3 GLUTAMINE METHYLTRANSFERASE"/>
    <property type="match status" value="1"/>
</dbReference>
<keyword evidence="1" id="KW-0489">Methyltransferase</keyword>
<protein>
    <submittedName>
        <fullName evidence="1">Ribosomal protein L3P methyltransferase</fullName>
        <ecNumber evidence="1">2.1.1.-</ecNumber>
    </submittedName>
</protein>
<name>E5AQX7_MYCRK</name>
<dbReference type="GO" id="GO:0032259">
    <property type="term" value="P:methylation"/>
    <property type="evidence" value="ECO:0007669"/>
    <property type="project" value="UniProtKB-KW"/>
</dbReference>
<dbReference type="EC" id="2.1.1.-" evidence="1"/>
<keyword evidence="1" id="KW-0687">Ribonucleoprotein</keyword>
<dbReference type="AlphaFoldDB" id="E5AQX7"/>
<organism evidence="1 2">
    <name type="scientific">Mycetohabitans rhizoxinica (strain DSM 19002 / CIP 109453 / HKI 454)</name>
    <name type="common">Paraburkholderia rhizoxinica</name>
    <dbReference type="NCBI Taxonomy" id="882378"/>
    <lineage>
        <taxon>Bacteria</taxon>
        <taxon>Pseudomonadati</taxon>
        <taxon>Pseudomonadota</taxon>
        <taxon>Betaproteobacteria</taxon>
        <taxon>Burkholderiales</taxon>
        <taxon>Burkholderiaceae</taxon>
        <taxon>Mycetohabitans</taxon>
    </lineage>
</organism>
<dbReference type="GO" id="GO:0036009">
    <property type="term" value="F:protein-glutamine N-methyltransferase activity"/>
    <property type="evidence" value="ECO:0007669"/>
    <property type="project" value="InterPro"/>
</dbReference>
<evidence type="ECO:0000313" key="2">
    <source>
        <dbReference type="Proteomes" id="UP000007437"/>
    </source>
</evidence>
<keyword evidence="1" id="KW-0808">Transferase</keyword>
<dbReference type="Proteomes" id="UP000007437">
    <property type="component" value="Chromosome"/>
</dbReference>
<dbReference type="STRING" id="882378.RBRH_04182"/>
<keyword evidence="1" id="KW-0689">Ribosomal protein</keyword>
<dbReference type="eggNOG" id="COG2890">
    <property type="taxonomic scope" value="Bacteria"/>
</dbReference>
<accession>E5AQX7</accession>
<dbReference type="KEGG" id="brh:RBRH_04182"/>
<dbReference type="InterPro" id="IPR017127">
    <property type="entry name" value="Ribosome_uL3_MTase"/>
</dbReference>
<dbReference type="PANTHER" id="PTHR47806:SF1">
    <property type="entry name" value="RIBOSOMAL PROTEIN UL3 GLUTAMINE METHYLTRANSFERASE"/>
    <property type="match status" value="1"/>
</dbReference>
<sequence>MTYGTVGAAVAMPDAARPGRRRRQAQYVAGASCRRAPSYPPTLNPALMPSLTMNHPFSTVRDLLRYAVTRFNQAQLAFGHGSANAYDEAAYLVLHTLHLPLDTLDPFLDARLLDEEVGAVLDIIERRVTQRFAGRLSDPRSLVTRLSLPCR</sequence>
<gene>
    <name evidence="1" type="ordered locus">RBRH_04182</name>
</gene>
<dbReference type="EMBL" id="FR687359">
    <property type="protein sequence ID" value="CBW75009.1"/>
    <property type="molecule type" value="Genomic_DNA"/>
</dbReference>
<dbReference type="HOGENOM" id="CLU_1727920_0_0_4"/>
<reference evidence="1 2" key="1">
    <citation type="journal article" date="2011" name="J. Bacteriol.">
        <title>Complete genome sequence of Burkholderia rhizoxinica, an endosymbiont of Rhizopus microsporus.</title>
        <authorList>
            <person name="Lackner G."/>
            <person name="Moebius N."/>
            <person name="Partida-Martinez L."/>
            <person name="Hertweck C."/>
        </authorList>
    </citation>
    <scope>NUCLEOTIDE SEQUENCE [LARGE SCALE GENOMIC DNA]</scope>
    <source>
        <strain evidence="2">DSM 19002 / CIP 109453 / HKI 454</strain>
    </source>
</reference>
<evidence type="ECO:0000313" key="1">
    <source>
        <dbReference type="EMBL" id="CBW75009.1"/>
    </source>
</evidence>
<proteinExistence type="predicted"/>
<dbReference type="GO" id="GO:0005840">
    <property type="term" value="C:ribosome"/>
    <property type="evidence" value="ECO:0007669"/>
    <property type="project" value="UniProtKB-KW"/>
</dbReference>